<evidence type="ECO:0000256" key="10">
    <source>
        <dbReference type="ARBA" id="ARBA00023136"/>
    </source>
</evidence>
<evidence type="ECO:0000256" key="13">
    <source>
        <dbReference type="SAM" id="MobiDB-lite"/>
    </source>
</evidence>
<feature type="domain" description="ABC transmembrane type-1" evidence="16">
    <location>
        <begin position="690"/>
        <end position="977"/>
    </location>
</feature>
<feature type="transmembrane region" description="Helical" evidence="14">
    <location>
        <begin position="70"/>
        <end position="92"/>
    </location>
</feature>
<feature type="transmembrane region" description="Helical" evidence="14">
    <location>
        <begin position="834"/>
        <end position="853"/>
    </location>
</feature>
<dbReference type="SUPFAM" id="SSF52540">
    <property type="entry name" value="P-loop containing nucleoside triphosphate hydrolases"/>
    <property type="match status" value="2"/>
</dbReference>
<dbReference type="GO" id="GO:0000323">
    <property type="term" value="C:lytic vacuole"/>
    <property type="evidence" value="ECO:0007669"/>
    <property type="project" value="UniProtKB-ARBA"/>
</dbReference>
<dbReference type="PROSITE" id="PS50893">
    <property type="entry name" value="ABC_TRANSPORTER_2"/>
    <property type="match status" value="2"/>
</dbReference>
<feature type="domain" description="ABC transporter" evidence="15">
    <location>
        <begin position="1015"/>
        <end position="1232"/>
    </location>
</feature>
<evidence type="ECO:0000256" key="9">
    <source>
        <dbReference type="ARBA" id="ARBA00022989"/>
    </source>
</evidence>
<comment type="catalytic activity">
    <reaction evidence="12">
        <text>leukotriene C4(in) + ATP + H2O = leukotriene C4(out) + ADP + phosphate + H(+)</text>
        <dbReference type="Rhea" id="RHEA:38963"/>
        <dbReference type="ChEBI" id="CHEBI:15377"/>
        <dbReference type="ChEBI" id="CHEBI:15378"/>
        <dbReference type="ChEBI" id="CHEBI:30616"/>
        <dbReference type="ChEBI" id="CHEBI:43474"/>
        <dbReference type="ChEBI" id="CHEBI:57973"/>
        <dbReference type="ChEBI" id="CHEBI:456216"/>
    </reaction>
    <physiologicalReaction direction="left-to-right" evidence="12">
        <dbReference type="Rhea" id="RHEA:38964"/>
    </physiologicalReaction>
</comment>
<comment type="caution">
    <text evidence="17">The sequence shown here is derived from an EMBL/GenBank/DDBJ whole genome shotgun (WGS) entry which is preliminary data.</text>
</comment>
<keyword evidence="6" id="KW-0677">Repeat</keyword>
<name>A0ABD2LUX9_9BILA</name>
<evidence type="ECO:0000256" key="5">
    <source>
        <dbReference type="ARBA" id="ARBA00022692"/>
    </source>
</evidence>
<dbReference type="AlphaFoldDB" id="A0ABD2LUX9"/>
<evidence type="ECO:0000256" key="6">
    <source>
        <dbReference type="ARBA" id="ARBA00022737"/>
    </source>
</evidence>
<gene>
    <name evidence="17" type="ORF">niasHT_003823</name>
</gene>
<dbReference type="CDD" id="cd03250">
    <property type="entry name" value="ABCC_MRP_domain1"/>
    <property type="match status" value="1"/>
</dbReference>
<dbReference type="InterPro" id="IPR017871">
    <property type="entry name" value="ABC_transporter-like_CS"/>
</dbReference>
<evidence type="ECO:0000256" key="12">
    <source>
        <dbReference type="ARBA" id="ARBA00047523"/>
    </source>
</evidence>
<dbReference type="InterPro" id="IPR036640">
    <property type="entry name" value="ABC1_TM_sf"/>
</dbReference>
<keyword evidence="7" id="KW-0547">Nucleotide-binding</keyword>
<feature type="transmembrane region" description="Helical" evidence="14">
    <location>
        <begin position="918"/>
        <end position="940"/>
    </location>
</feature>
<evidence type="ECO:0000256" key="4">
    <source>
        <dbReference type="ARBA" id="ARBA00022554"/>
    </source>
</evidence>
<feature type="transmembrane region" description="Helical" evidence="14">
    <location>
        <begin position="253"/>
        <end position="282"/>
    </location>
</feature>
<dbReference type="SUPFAM" id="SSF90123">
    <property type="entry name" value="ABC transporter transmembrane region"/>
    <property type="match status" value="2"/>
</dbReference>
<dbReference type="InterPro" id="IPR027417">
    <property type="entry name" value="P-loop_NTPase"/>
</dbReference>
<feature type="transmembrane region" description="Helical" evidence="14">
    <location>
        <begin position="810"/>
        <end position="828"/>
    </location>
</feature>
<dbReference type="CDD" id="cd03244">
    <property type="entry name" value="ABCC_MRP_domain2"/>
    <property type="match status" value="1"/>
</dbReference>
<dbReference type="InterPro" id="IPR050173">
    <property type="entry name" value="ABC_transporter_C-like"/>
</dbReference>
<accession>A0ABD2LUX9</accession>
<evidence type="ECO:0000259" key="15">
    <source>
        <dbReference type="PROSITE" id="PS50893"/>
    </source>
</evidence>
<evidence type="ECO:0000313" key="18">
    <source>
        <dbReference type="Proteomes" id="UP001620626"/>
    </source>
</evidence>
<dbReference type="EMBL" id="JBICBT010000258">
    <property type="protein sequence ID" value="KAL3119040.1"/>
    <property type="molecule type" value="Genomic_DNA"/>
</dbReference>
<keyword evidence="5 14" id="KW-0812">Transmembrane</keyword>
<dbReference type="InterPro" id="IPR003593">
    <property type="entry name" value="AAA+_ATPase"/>
</dbReference>
<evidence type="ECO:0000256" key="8">
    <source>
        <dbReference type="ARBA" id="ARBA00022840"/>
    </source>
</evidence>
<evidence type="ECO:0000256" key="14">
    <source>
        <dbReference type="SAM" id="Phobius"/>
    </source>
</evidence>
<feature type="transmembrane region" description="Helical" evidence="14">
    <location>
        <begin position="176"/>
        <end position="196"/>
    </location>
</feature>
<protein>
    <recommendedName>
        <fullName evidence="11">ABC-type glutathione-S-conjugate transporter</fullName>
        <ecNumber evidence="11">7.6.2.3</ecNumber>
    </recommendedName>
</protein>
<keyword evidence="4" id="KW-0926">Vacuole</keyword>
<evidence type="ECO:0000256" key="11">
    <source>
        <dbReference type="ARBA" id="ARBA00024220"/>
    </source>
</evidence>
<evidence type="ECO:0000313" key="17">
    <source>
        <dbReference type="EMBL" id="KAL3119040.1"/>
    </source>
</evidence>
<dbReference type="InterPro" id="IPR003439">
    <property type="entry name" value="ABC_transporter-like_ATP-bd"/>
</dbReference>
<keyword evidence="10 14" id="KW-0472">Membrane</keyword>
<dbReference type="FunFam" id="3.40.50.300:FF:000997">
    <property type="entry name" value="Multidrug resistance-associated protein 1"/>
    <property type="match status" value="1"/>
</dbReference>
<dbReference type="PANTHER" id="PTHR24223:SF443">
    <property type="entry name" value="MULTIDRUG-RESISTANCE LIKE PROTEIN 1, ISOFORM I"/>
    <property type="match status" value="1"/>
</dbReference>
<dbReference type="FunFam" id="1.20.1560.10:FF:000001">
    <property type="entry name" value="ATP-binding cassette subfamily C member 1"/>
    <property type="match status" value="1"/>
</dbReference>
<dbReference type="PROSITE" id="PS00211">
    <property type="entry name" value="ABC_TRANSPORTER_1"/>
    <property type="match status" value="1"/>
</dbReference>
<dbReference type="InterPro" id="IPR011527">
    <property type="entry name" value="ABC1_TM_dom"/>
</dbReference>
<evidence type="ECO:0000256" key="3">
    <source>
        <dbReference type="ARBA" id="ARBA00022448"/>
    </source>
</evidence>
<proteinExistence type="inferred from homology"/>
<feature type="transmembrane region" description="Helical" evidence="14">
    <location>
        <begin position="151"/>
        <end position="170"/>
    </location>
</feature>
<dbReference type="GO" id="GO:0005524">
    <property type="term" value="F:ATP binding"/>
    <property type="evidence" value="ECO:0007669"/>
    <property type="project" value="UniProtKB-KW"/>
</dbReference>
<dbReference type="FunFam" id="1.20.1560.10:FF:000020">
    <property type="entry name" value="ABC metal ion transporter"/>
    <property type="match status" value="1"/>
</dbReference>
<feature type="transmembrane region" description="Helical" evidence="14">
    <location>
        <begin position="684"/>
        <end position="711"/>
    </location>
</feature>
<dbReference type="SMART" id="SM00382">
    <property type="entry name" value="AAA"/>
    <property type="match status" value="2"/>
</dbReference>
<dbReference type="GO" id="GO:0015431">
    <property type="term" value="F:ABC-type glutathione S-conjugate transporter activity"/>
    <property type="evidence" value="ECO:0007669"/>
    <property type="project" value="UniProtKB-EC"/>
</dbReference>
<keyword evidence="3" id="KW-0813">Transport</keyword>
<dbReference type="Proteomes" id="UP001620626">
    <property type="component" value="Unassembled WGS sequence"/>
</dbReference>
<feature type="transmembrane region" description="Helical" evidence="14">
    <location>
        <begin position="37"/>
        <end position="58"/>
    </location>
</feature>
<dbReference type="CDD" id="cd18603">
    <property type="entry name" value="ABC_6TM_MRP1_2_3_6_D2_like"/>
    <property type="match status" value="1"/>
</dbReference>
<dbReference type="Pfam" id="PF00005">
    <property type="entry name" value="ABC_tran"/>
    <property type="match status" value="2"/>
</dbReference>
<evidence type="ECO:0000256" key="7">
    <source>
        <dbReference type="ARBA" id="ARBA00022741"/>
    </source>
</evidence>
<keyword evidence="9 14" id="KW-1133">Transmembrane helix</keyword>
<feature type="compositionally biased region" description="Basic and acidic residues" evidence="13">
    <location>
        <begin position="633"/>
        <end position="656"/>
    </location>
</feature>
<evidence type="ECO:0000256" key="2">
    <source>
        <dbReference type="ARBA" id="ARBA00009726"/>
    </source>
</evidence>
<evidence type="ECO:0000256" key="1">
    <source>
        <dbReference type="ARBA" id="ARBA00004128"/>
    </source>
</evidence>
<organism evidence="17 18">
    <name type="scientific">Heterodera trifolii</name>
    <dbReference type="NCBI Taxonomy" id="157864"/>
    <lineage>
        <taxon>Eukaryota</taxon>
        <taxon>Metazoa</taxon>
        <taxon>Ecdysozoa</taxon>
        <taxon>Nematoda</taxon>
        <taxon>Chromadorea</taxon>
        <taxon>Rhabditida</taxon>
        <taxon>Tylenchina</taxon>
        <taxon>Tylenchomorpha</taxon>
        <taxon>Tylenchoidea</taxon>
        <taxon>Heteroderidae</taxon>
        <taxon>Heteroderinae</taxon>
        <taxon>Heterodera</taxon>
    </lineage>
</organism>
<dbReference type="PROSITE" id="PS50929">
    <property type="entry name" value="ABC_TM1F"/>
    <property type="match status" value="2"/>
</dbReference>
<dbReference type="Gene3D" id="1.20.1560.10">
    <property type="entry name" value="ABC transporter type 1, transmembrane domain"/>
    <property type="match status" value="2"/>
</dbReference>
<dbReference type="CDD" id="cd18595">
    <property type="entry name" value="ABC_6TM_MRP1_2_3_6_D1_like"/>
    <property type="match status" value="1"/>
</dbReference>
<feature type="region of interest" description="Disordered" evidence="13">
    <location>
        <begin position="626"/>
        <end position="656"/>
    </location>
</feature>
<reference evidence="17 18" key="1">
    <citation type="submission" date="2024-10" db="EMBL/GenBank/DDBJ databases">
        <authorList>
            <person name="Kim D."/>
        </authorList>
    </citation>
    <scope>NUCLEOTIDE SEQUENCE [LARGE SCALE GENOMIC DNA]</scope>
    <source>
        <strain evidence="17">BH-2024</strain>
    </source>
</reference>
<feature type="domain" description="ABC transmembrane type-1" evidence="16">
    <location>
        <begin position="37"/>
        <end position="320"/>
    </location>
</feature>
<dbReference type="PANTHER" id="PTHR24223">
    <property type="entry name" value="ATP-BINDING CASSETTE SUB-FAMILY C"/>
    <property type="match status" value="1"/>
</dbReference>
<dbReference type="EC" id="7.6.2.3" evidence="11"/>
<feature type="transmembrane region" description="Helical" evidence="14">
    <location>
        <begin position="743"/>
        <end position="767"/>
    </location>
</feature>
<dbReference type="Gene3D" id="3.40.50.300">
    <property type="entry name" value="P-loop containing nucleotide triphosphate hydrolases"/>
    <property type="match status" value="2"/>
</dbReference>
<keyword evidence="18" id="KW-1185">Reference proteome</keyword>
<dbReference type="Pfam" id="PF00664">
    <property type="entry name" value="ABC_membrane"/>
    <property type="match status" value="2"/>
</dbReference>
<feature type="transmembrane region" description="Helical" evidence="14">
    <location>
        <begin position="294"/>
        <end position="319"/>
    </location>
</feature>
<feature type="transmembrane region" description="Helical" evidence="14">
    <location>
        <begin position="946"/>
        <end position="969"/>
    </location>
</feature>
<dbReference type="FunFam" id="3.40.50.300:FF:000163">
    <property type="entry name" value="Multidrug resistance-associated protein member 4"/>
    <property type="match status" value="1"/>
</dbReference>
<dbReference type="GO" id="GO:0005774">
    <property type="term" value="C:vacuolar membrane"/>
    <property type="evidence" value="ECO:0007669"/>
    <property type="project" value="UniProtKB-SubCell"/>
</dbReference>
<sequence length="1243" mass="138790">MDSKSIGRAKKKGKEPKGDGPPSIIWPLFLTFKWPSFGAAFCKITFDLLNFVAPFLLSKLIAFTEDHSQPLWRGIVIALSMLFVSLIQSMFLHQYFHVMFRLGMNVKSVLSSTVYRKAILLSNEARKTRTIGEIVNIMSVDIQRFQDMTPFVMLFWSAPLQVVLALFFLWRLLGLSILSGLVTLIAFGFLNTKLTVAMRTYQQKQMVLKDERLKLMNEMLNGIKILKLYAWEGSIEKRILSIRKREVNILRQLSFLHAFVSLCWACAPFLVAVFTFATYLIIDPQHNILTPQITFVAISLFNILRFPIAIFAMIGSQAIQTAVSNRRLKHFLAAEEMEPLLRGRPNTEISITIKNADFAWEKDRSLVLKDINLSVQKGTLLAIVGRTGSGKSSLLSAMLGELYRQSGENSLNGSVAYVPQQAWIQNMTLENNVLFGHELDSDRYQRVLDVCALRQDLAVLPAGDQTEIGEKGINLSGGQKQRVSLARAAYSDADIYLLDDPLSAVDVHVGAHLFDKLISSDNGLLKGKTRVLVTHSLSVLKHCDQIVVIKDGSVAQIGTYSELLAGSGDFSDLIRDYLTNRNSSNTDGEMGNDDAVVQEFLTSMKPEESEKGEGLERKLSQQSAALSSFSQTKEAKPKGTTQLEKEAEEKQQNGETKGKGLIEKEALFTGKVKYSVYLDYLRAIGLYTCFLCLLIFFSSSILGVSCLLWLANWSDHAQELQNENDTISSATITHLSIYTGLGMGQACFLALGSVVMSLGMVFASYSLHEKMLRSILRSPIAFFDITPLGRILNRFSKDVDNLDSAIPRSLSSFIQTVFASLQTLFTIIYATPQFAVVLLPLTCIYGLVLRFYVSTSRQLKRLESVSRSPIFSHFQESVQGASSIRAYNSIDRFLRDSQHRVDYNLIAYYASIIANRWLAIRLELVGNSIVFFSALFAVLFRDSDHLTAGLVGLSISYALGVTQTLNWVVRMASDVETNIVSVERIKEYIETPNEANLDTPSEFNLSKTWPEKGEILFENVSMRYRPALDTVLNGITAHINPKERIGIVGRTGAGKSSLTIALFRLTELSSGRIFIDALDISKLGLFDLRSRLTIVPQDPVLFSGTLRFNLDPFDQYSDDQIWESLEHSHLKQFVGELPNGLNHEISEGGANISRILILDEATASVDMETDALVQETIRREFSDCTVLTIAHRLETILDSDRVMVLQQGKVEEFDSPKDLSDDLNSVFSAMLAGAKLTKSHENA</sequence>
<comment type="similarity">
    <text evidence="2">Belongs to the ABC transporter superfamily. ABCC family. Conjugate transporter (TC 3.A.1.208) subfamily.</text>
</comment>
<feature type="domain" description="ABC transporter" evidence="15">
    <location>
        <begin position="353"/>
        <end position="576"/>
    </location>
</feature>
<comment type="subcellular location">
    <subcellularLocation>
        <location evidence="1">Vacuole membrane</location>
        <topology evidence="1">Multi-pass membrane protein</topology>
    </subcellularLocation>
</comment>
<evidence type="ECO:0000259" key="16">
    <source>
        <dbReference type="PROSITE" id="PS50929"/>
    </source>
</evidence>
<keyword evidence="8" id="KW-0067">ATP-binding</keyword>